<keyword evidence="1" id="KW-0812">Transmembrane</keyword>
<dbReference type="AlphaFoldDB" id="A0AAP3YGZ6"/>
<name>A0AAP3YGZ6_BACAM</name>
<feature type="transmembrane region" description="Helical" evidence="1">
    <location>
        <begin position="20"/>
        <end position="39"/>
    </location>
</feature>
<comment type="caution">
    <text evidence="2">The sequence shown here is derived from an EMBL/GenBank/DDBJ whole genome shotgun (WGS) entry which is preliminary data.</text>
</comment>
<sequence>MDLFNHLVMGASLPTLGGAKSWVLDIVSQFIVIVVVFLAAKNFTRMKIGGIVVACVLGSAVTWIIHHWSQFSGWVDALMNKL</sequence>
<reference evidence="2" key="1">
    <citation type="submission" date="2023-02" db="EMBL/GenBank/DDBJ databases">
        <title>Draft Whole-Genome Sequences of Bacillus Strains of Potential Probiotic for Poultry.</title>
        <authorList>
            <person name="Ma L.M."/>
            <person name="Lopez-Guerra N."/>
            <person name="Zhang G."/>
        </authorList>
    </citation>
    <scope>NUCLEOTIDE SEQUENCE</scope>
    <source>
        <strain evidence="2">OSU1013-24</strain>
    </source>
</reference>
<accession>A0AAP3YGZ6</accession>
<dbReference type="EMBL" id="JARKHX010000005">
    <property type="protein sequence ID" value="MDF4195153.1"/>
    <property type="molecule type" value="Genomic_DNA"/>
</dbReference>
<dbReference type="RefSeq" id="WP_101562738.1">
    <property type="nucleotide sequence ID" value="NZ_JARKHX010000005.1"/>
</dbReference>
<organism evidence="2 3">
    <name type="scientific">Bacillus amyloliquefaciens</name>
    <name type="common">Bacillus velezensis</name>
    <dbReference type="NCBI Taxonomy" id="1390"/>
    <lineage>
        <taxon>Bacteria</taxon>
        <taxon>Bacillati</taxon>
        <taxon>Bacillota</taxon>
        <taxon>Bacilli</taxon>
        <taxon>Bacillales</taxon>
        <taxon>Bacillaceae</taxon>
        <taxon>Bacillus</taxon>
        <taxon>Bacillus amyloliquefaciens group</taxon>
    </lineage>
</organism>
<protein>
    <submittedName>
        <fullName evidence="2">Uncharacterized protein</fullName>
    </submittedName>
</protein>
<dbReference type="Proteomes" id="UP001222377">
    <property type="component" value="Unassembled WGS sequence"/>
</dbReference>
<proteinExistence type="predicted"/>
<evidence type="ECO:0000313" key="3">
    <source>
        <dbReference type="Proteomes" id="UP001222377"/>
    </source>
</evidence>
<gene>
    <name evidence="2" type="ORF">PV946_15510</name>
</gene>
<keyword evidence="1" id="KW-0472">Membrane</keyword>
<evidence type="ECO:0000313" key="2">
    <source>
        <dbReference type="EMBL" id="MDF4195153.1"/>
    </source>
</evidence>
<keyword evidence="1" id="KW-1133">Transmembrane helix</keyword>
<evidence type="ECO:0000256" key="1">
    <source>
        <dbReference type="SAM" id="Phobius"/>
    </source>
</evidence>
<feature type="transmembrane region" description="Helical" evidence="1">
    <location>
        <begin position="51"/>
        <end position="69"/>
    </location>
</feature>